<accession>A0ABU0IVW8</accession>
<gene>
    <name evidence="1" type="ORF">QO010_002948</name>
</gene>
<sequence>MAGAAAAENWQPSPGETGIYYDKDYLKVDKDTGLVVGRMAEGKPRGAGYKDWPPSKGPIMLYALDCDADKFMAVGLDMTGAGGLEKNWRKEEKIEDISGGAGHWGKEACKDKATLPVVALP</sequence>
<keyword evidence="2" id="KW-1185">Reference proteome</keyword>
<comment type="caution">
    <text evidence="1">The sequence shown here is derived from an EMBL/GenBank/DDBJ whole genome shotgun (WGS) entry which is preliminary data.</text>
</comment>
<dbReference type="EMBL" id="JAUSVS010000005">
    <property type="protein sequence ID" value="MDQ0465164.1"/>
    <property type="molecule type" value="Genomic_DNA"/>
</dbReference>
<name>A0ABU0IVW8_9CAUL</name>
<evidence type="ECO:0000313" key="1">
    <source>
        <dbReference type="EMBL" id="MDQ0465164.1"/>
    </source>
</evidence>
<dbReference type="Proteomes" id="UP001228905">
    <property type="component" value="Unassembled WGS sequence"/>
</dbReference>
<organism evidence="1 2">
    <name type="scientific">Caulobacter ginsengisoli</name>
    <dbReference type="NCBI Taxonomy" id="400775"/>
    <lineage>
        <taxon>Bacteria</taxon>
        <taxon>Pseudomonadati</taxon>
        <taxon>Pseudomonadota</taxon>
        <taxon>Alphaproteobacteria</taxon>
        <taxon>Caulobacterales</taxon>
        <taxon>Caulobacteraceae</taxon>
        <taxon>Caulobacter</taxon>
    </lineage>
</organism>
<dbReference type="RefSeq" id="WP_307350336.1">
    <property type="nucleotide sequence ID" value="NZ_JAUSVS010000005.1"/>
</dbReference>
<proteinExistence type="predicted"/>
<protein>
    <submittedName>
        <fullName evidence="1">Uncharacterized protein</fullName>
    </submittedName>
</protein>
<reference evidence="1 2" key="1">
    <citation type="submission" date="2023-07" db="EMBL/GenBank/DDBJ databases">
        <title>Genomic Encyclopedia of Type Strains, Phase IV (KMG-IV): sequencing the most valuable type-strain genomes for metagenomic binning, comparative biology and taxonomic classification.</title>
        <authorList>
            <person name="Goeker M."/>
        </authorList>
    </citation>
    <scope>NUCLEOTIDE SEQUENCE [LARGE SCALE GENOMIC DNA]</scope>
    <source>
        <strain evidence="1 2">DSM 18695</strain>
    </source>
</reference>
<evidence type="ECO:0000313" key="2">
    <source>
        <dbReference type="Proteomes" id="UP001228905"/>
    </source>
</evidence>